<evidence type="ECO:0000313" key="4">
    <source>
        <dbReference type="Proteomes" id="UP000619101"/>
    </source>
</evidence>
<proteinExistence type="predicted"/>
<dbReference type="RefSeq" id="WP_191698798.1">
    <property type="nucleotide sequence ID" value="NZ_JACSPZ010000002.1"/>
</dbReference>
<keyword evidence="3" id="KW-0808">Transferase</keyword>
<feature type="domain" description="NadR/Ttd14 AAA" evidence="2">
    <location>
        <begin position="182"/>
        <end position="337"/>
    </location>
</feature>
<dbReference type="InterPro" id="IPR052735">
    <property type="entry name" value="NAD_biosynth-regulator"/>
</dbReference>
<dbReference type="EC" id="2.7.7.1" evidence="3"/>
<dbReference type="NCBIfam" id="TIGR00125">
    <property type="entry name" value="cyt_tran_rel"/>
    <property type="match status" value="1"/>
</dbReference>
<feature type="domain" description="Cytidyltransferase-like" evidence="1">
    <location>
        <begin position="17"/>
        <end position="161"/>
    </location>
</feature>
<accession>A0ABR8XV55</accession>
<dbReference type="Pfam" id="PF13521">
    <property type="entry name" value="AAA_28"/>
    <property type="match status" value="1"/>
</dbReference>
<evidence type="ECO:0000259" key="1">
    <source>
        <dbReference type="Pfam" id="PF01467"/>
    </source>
</evidence>
<protein>
    <submittedName>
        <fullName evidence="3">Multifunctional transcriptional regulator/nicotinamide-nucleotide adenylyltransferase/ribosylnicotinamide kinase NadR</fullName>
        <ecNumber evidence="3">2.7.1.22</ecNumber>
        <ecNumber evidence="3">2.7.7.1</ecNumber>
    </submittedName>
</protein>
<dbReference type="GO" id="GO:0000309">
    <property type="term" value="F:nicotinamide-nucleotide adenylyltransferase activity"/>
    <property type="evidence" value="ECO:0007669"/>
    <property type="project" value="UniProtKB-EC"/>
</dbReference>
<dbReference type="InterPro" id="IPR038727">
    <property type="entry name" value="NadR/Ttd14_AAA_dom"/>
</dbReference>
<dbReference type="InterPro" id="IPR014729">
    <property type="entry name" value="Rossmann-like_a/b/a_fold"/>
</dbReference>
<dbReference type="PANTHER" id="PTHR37512:SF1">
    <property type="entry name" value="NADR_TTD14 AAA DOMAIN-CONTAINING PROTEIN"/>
    <property type="match status" value="1"/>
</dbReference>
<dbReference type="PANTHER" id="PTHR37512">
    <property type="entry name" value="TRIFUNCTIONAL NAD BIOSYNTHESIS/REGULATOR PROTEIN NADR"/>
    <property type="match status" value="1"/>
</dbReference>
<evidence type="ECO:0000313" key="3">
    <source>
        <dbReference type="EMBL" id="MBD8035820.1"/>
    </source>
</evidence>
<keyword evidence="3" id="KW-0418">Kinase</keyword>
<dbReference type="EMBL" id="JACSPZ010000002">
    <property type="protein sequence ID" value="MBD8035820.1"/>
    <property type="molecule type" value="Genomic_DNA"/>
</dbReference>
<evidence type="ECO:0000259" key="2">
    <source>
        <dbReference type="Pfam" id="PF13521"/>
    </source>
</evidence>
<comment type="caution">
    <text evidence="3">The sequence shown here is derived from an EMBL/GenBank/DDBJ whole genome shotgun (WGS) entry which is preliminary data.</text>
</comment>
<dbReference type="EC" id="2.7.1.22" evidence="3"/>
<dbReference type="SUPFAM" id="SSF52374">
    <property type="entry name" value="Nucleotidylyl transferase"/>
    <property type="match status" value="1"/>
</dbReference>
<keyword evidence="3" id="KW-0548">Nucleotidyltransferase</keyword>
<name>A0ABR8XV55_9BACL</name>
<sequence>MNFGVPISEYKNKKIGLYGGKFLPFHKGHLNCIFEAQSLVDILFVVVGYDDVYDKSLCENTGFEWVSSRVRERWITKELKNFKNIRVLSQYEKRSDDYMNDDSIFDSHKELLSKIGGKVDVVFSSEHEYEEYFAKYLPQAKHHIIDTERSAFNISATEIRKNGIFHSWNFLPPAVREHYVKRIAICGIESVGKSHLTKMLAKHFETNHLEEYGRLYYDEINGYADISEPSDYADIAAGHVHLMNEASKKSNKVLMVDTDLVYTQFFHFMETGEYHELVDTMLKLKVEKIDEYIFIEPHNFHELDGTRRPVTDVERQKRNTLLKSIYEMYGIKLKIVDEMERNKRFNQCRVIVRSSITGQTF</sequence>
<dbReference type="InterPro" id="IPR027417">
    <property type="entry name" value="P-loop_NTPase"/>
</dbReference>
<gene>
    <name evidence="3" type="primary">nadR</name>
    <name evidence="3" type="ORF">H9635_03640</name>
</gene>
<dbReference type="InterPro" id="IPR004821">
    <property type="entry name" value="Cyt_trans-like"/>
</dbReference>
<keyword evidence="4" id="KW-1185">Reference proteome</keyword>
<organism evidence="3 4">
    <name type="scientific">Solibacillus faecavium</name>
    <dbReference type="NCBI Taxonomy" id="2762221"/>
    <lineage>
        <taxon>Bacteria</taxon>
        <taxon>Bacillati</taxon>
        <taxon>Bacillota</taxon>
        <taxon>Bacilli</taxon>
        <taxon>Bacillales</taxon>
        <taxon>Caryophanaceae</taxon>
        <taxon>Solibacillus</taxon>
    </lineage>
</organism>
<dbReference type="GO" id="GO:0050262">
    <property type="term" value="F:ribosylnicotinamide kinase activity"/>
    <property type="evidence" value="ECO:0007669"/>
    <property type="project" value="UniProtKB-EC"/>
</dbReference>
<dbReference type="NCBIfam" id="NF005988">
    <property type="entry name" value="PRK08099.1"/>
    <property type="match status" value="1"/>
</dbReference>
<dbReference type="Pfam" id="PF01467">
    <property type="entry name" value="CTP_transf_like"/>
    <property type="match status" value="1"/>
</dbReference>
<dbReference type="Gene3D" id="3.40.50.620">
    <property type="entry name" value="HUPs"/>
    <property type="match status" value="1"/>
</dbReference>
<dbReference type="Gene3D" id="3.40.50.300">
    <property type="entry name" value="P-loop containing nucleotide triphosphate hydrolases"/>
    <property type="match status" value="1"/>
</dbReference>
<reference evidence="3 4" key="1">
    <citation type="submission" date="2020-08" db="EMBL/GenBank/DDBJ databases">
        <title>A Genomic Blueprint of the Chicken Gut Microbiome.</title>
        <authorList>
            <person name="Gilroy R."/>
            <person name="Ravi A."/>
            <person name="Getino M."/>
            <person name="Pursley I."/>
            <person name="Horton D.L."/>
            <person name="Alikhan N.-F."/>
            <person name="Baker D."/>
            <person name="Gharbi K."/>
            <person name="Hall N."/>
            <person name="Watson M."/>
            <person name="Adriaenssens E.M."/>
            <person name="Foster-Nyarko E."/>
            <person name="Jarju S."/>
            <person name="Secka A."/>
            <person name="Antonio M."/>
            <person name="Oren A."/>
            <person name="Chaudhuri R."/>
            <person name="La Ragione R.M."/>
            <person name="Hildebrand F."/>
            <person name="Pallen M.J."/>
        </authorList>
    </citation>
    <scope>NUCLEOTIDE SEQUENCE [LARGE SCALE GENOMIC DNA]</scope>
    <source>
        <strain evidence="3 4">A46</strain>
    </source>
</reference>
<dbReference type="SUPFAM" id="SSF52540">
    <property type="entry name" value="P-loop containing nucleoside triphosphate hydrolases"/>
    <property type="match status" value="1"/>
</dbReference>
<dbReference type="Proteomes" id="UP000619101">
    <property type="component" value="Unassembled WGS sequence"/>
</dbReference>